<evidence type="ECO:0000256" key="1">
    <source>
        <dbReference type="SAM" id="Coils"/>
    </source>
</evidence>
<accession>A0ABR7M5S6</accession>
<sequence length="732" mass="82993">MLAAFFCLGTVYAQVKITVNQQAELQQSINDLKKEIRDLENDIKETEKTDPAEAASLKKQLSALKNMLAMIDNIGKPSAQSSKTPVTKLPAVKATPSPIVPVIVKQTVVIPTEAQAKDKLLWYTGKKINDSTLVTVKGLLVQYNKNNKNSSLVKIQPPKKSDPFDRIALELTKLEQRKEELAEKFDKMKNGFMFYPDLKIALALYDDLNQRLSEVVKNTIDLPGMLMPVEESGNSSSRTGARGPFLDYFDTDAVQSQNEIYLKGMNETIEQQLALAKKLYNELPPISDFPAPPAHELGMCANCDPELIKKQKKQDSIWFVNYWGKEERILQIVLGVERQRALLGISESDFSSASQVLKRGVEKSRILFEKYGTDLTRSQVVMQVVLGVERQRQLLGFNDTDNFNGMLLVIKGMDVYEKYLYEQMEAKNHDFVLNLGSHLGFLRQKALLGASEERDMDFASLTKRITDYNRFELIMEVDFIMEERDGNNELTFKATGAMATKGKVYGKFVPVDCSYKMIPFNVDLSDTKLQDVYIPFSVKSGVKTLIDENGKLVNYNYSGPESFSLDFPEFKFDFCYNNKPDTAWLLTFMGDSDPGDISEGMKYDVYKNYKSDFLTFANLVFVSRDLQPNAEEFTDLGQDVFKTIGGFQQTNTGSSMVEKLKNQYEGKMKMDEHRKGIQNLVNDKKSMILFTANNRSTVVADQFTDTKRKLEEEGLDLTRGLIHLRLLHSPVQ</sequence>
<keyword evidence="3" id="KW-1185">Reference proteome</keyword>
<feature type="coiled-coil region" evidence="1">
    <location>
        <begin position="164"/>
        <end position="191"/>
    </location>
</feature>
<reference evidence="2 3" key="1">
    <citation type="submission" date="2016-07" db="EMBL/GenBank/DDBJ databases">
        <title>Genome analysis of Flavihumibacter stibioxidans YS-17.</title>
        <authorList>
            <person name="Shi K."/>
            <person name="Han Y."/>
            <person name="Wang G."/>
        </authorList>
    </citation>
    <scope>NUCLEOTIDE SEQUENCE [LARGE SCALE GENOMIC DNA]</scope>
    <source>
        <strain evidence="2 3">YS-17</strain>
    </source>
</reference>
<dbReference type="EMBL" id="MBUA01000001">
    <property type="protein sequence ID" value="MBC6490378.1"/>
    <property type="molecule type" value="Genomic_DNA"/>
</dbReference>
<gene>
    <name evidence="2" type="ORF">BC349_05345</name>
</gene>
<evidence type="ECO:0000313" key="2">
    <source>
        <dbReference type="EMBL" id="MBC6490378.1"/>
    </source>
</evidence>
<keyword evidence="1" id="KW-0175">Coiled coil</keyword>
<proteinExistence type="predicted"/>
<dbReference type="Proteomes" id="UP000765802">
    <property type="component" value="Unassembled WGS sequence"/>
</dbReference>
<feature type="coiled-coil region" evidence="1">
    <location>
        <begin position="15"/>
        <end position="49"/>
    </location>
</feature>
<comment type="caution">
    <text evidence="2">The sequence shown here is derived from an EMBL/GenBank/DDBJ whole genome shotgun (WGS) entry which is preliminary data.</text>
</comment>
<evidence type="ECO:0000313" key="3">
    <source>
        <dbReference type="Proteomes" id="UP000765802"/>
    </source>
</evidence>
<protein>
    <submittedName>
        <fullName evidence="2">Uncharacterized protein</fullName>
    </submittedName>
</protein>
<organism evidence="2 3">
    <name type="scientific">Flavihumibacter stibioxidans</name>
    <dbReference type="NCBI Taxonomy" id="1834163"/>
    <lineage>
        <taxon>Bacteria</taxon>
        <taxon>Pseudomonadati</taxon>
        <taxon>Bacteroidota</taxon>
        <taxon>Chitinophagia</taxon>
        <taxon>Chitinophagales</taxon>
        <taxon>Chitinophagaceae</taxon>
        <taxon>Flavihumibacter</taxon>
    </lineage>
</organism>
<name>A0ABR7M5S6_9BACT</name>